<proteinExistence type="predicted"/>
<comment type="caution">
    <text evidence="1">The sequence shown here is derived from an EMBL/GenBank/DDBJ whole genome shotgun (WGS) entry which is preliminary data.</text>
</comment>
<dbReference type="Proteomes" id="UP000664940">
    <property type="component" value="Unassembled WGS sequence"/>
</dbReference>
<evidence type="ECO:0000313" key="1">
    <source>
        <dbReference type="EMBL" id="KAF6084273.1"/>
    </source>
</evidence>
<accession>A0A833YST9</accession>
<dbReference type="AlphaFoldDB" id="A0A833YST9"/>
<gene>
    <name evidence="1" type="ORF">HJG60_008552</name>
</gene>
<evidence type="ECO:0000313" key="2">
    <source>
        <dbReference type="Proteomes" id="UP000664940"/>
    </source>
</evidence>
<sequence>MGKRETFRSLYRNTYNLKTEKRIRVSAVLTLRFTCQCSKRDGWVPGMVGCGVTEENRVSGSLFSVGSDQRELSAAPFSPWDEGRRSPLCTTLLSHRSWKRCGWLGAGQPGGKAPAGPLSPAAWPGERSDWVHTVWRPLGSDRG</sequence>
<protein>
    <submittedName>
        <fullName evidence="1">Uncharacterized protein</fullName>
    </submittedName>
</protein>
<reference evidence="1 2" key="1">
    <citation type="journal article" date="2020" name="Nature">
        <title>Six reference-quality genomes reveal evolution of bat adaptations.</title>
        <authorList>
            <person name="Jebb D."/>
            <person name="Huang Z."/>
            <person name="Pippel M."/>
            <person name="Hughes G.M."/>
            <person name="Lavrichenko K."/>
            <person name="Devanna P."/>
            <person name="Winkler S."/>
            <person name="Jermiin L.S."/>
            <person name="Skirmuntt E.C."/>
            <person name="Katzourakis A."/>
            <person name="Burkitt-Gray L."/>
            <person name="Ray D.A."/>
            <person name="Sullivan K.A.M."/>
            <person name="Roscito J.G."/>
            <person name="Kirilenko B.M."/>
            <person name="Davalos L.M."/>
            <person name="Corthals A.P."/>
            <person name="Power M.L."/>
            <person name="Jones G."/>
            <person name="Ransome R.D."/>
            <person name="Dechmann D.K.N."/>
            <person name="Locatelli A.G."/>
            <person name="Puechmaille S.J."/>
            <person name="Fedrigo O."/>
            <person name="Jarvis E.D."/>
            <person name="Hiller M."/>
            <person name="Vernes S.C."/>
            <person name="Myers E.W."/>
            <person name="Teeling E.C."/>
        </authorList>
    </citation>
    <scope>NUCLEOTIDE SEQUENCE [LARGE SCALE GENOMIC DNA]</scope>
    <source>
        <strain evidence="1">Bat1K_MPI-CBG_1</strain>
    </source>
</reference>
<name>A0A833YST9_9CHIR</name>
<organism evidence="1 2">
    <name type="scientific">Phyllostomus discolor</name>
    <name type="common">pale spear-nosed bat</name>
    <dbReference type="NCBI Taxonomy" id="89673"/>
    <lineage>
        <taxon>Eukaryota</taxon>
        <taxon>Metazoa</taxon>
        <taxon>Chordata</taxon>
        <taxon>Craniata</taxon>
        <taxon>Vertebrata</taxon>
        <taxon>Euteleostomi</taxon>
        <taxon>Mammalia</taxon>
        <taxon>Eutheria</taxon>
        <taxon>Laurasiatheria</taxon>
        <taxon>Chiroptera</taxon>
        <taxon>Yangochiroptera</taxon>
        <taxon>Phyllostomidae</taxon>
        <taxon>Phyllostominae</taxon>
        <taxon>Phyllostomus</taxon>
    </lineage>
</organism>
<dbReference type="EMBL" id="JABVXQ010000012">
    <property type="protein sequence ID" value="KAF6084273.1"/>
    <property type="molecule type" value="Genomic_DNA"/>
</dbReference>